<dbReference type="InterPro" id="IPR014916">
    <property type="entry name" value="KapB"/>
</dbReference>
<feature type="coiled-coil region" evidence="1">
    <location>
        <begin position="82"/>
        <end position="109"/>
    </location>
</feature>
<evidence type="ECO:0000313" key="2">
    <source>
        <dbReference type="EMBL" id="SFE35563.1"/>
    </source>
</evidence>
<dbReference type="STRING" id="930128.SAMN05192532_101464"/>
<evidence type="ECO:0000256" key="1">
    <source>
        <dbReference type="SAM" id="Coils"/>
    </source>
</evidence>
<dbReference type="SMART" id="SM01298">
    <property type="entry name" value="KapB"/>
    <property type="match status" value="1"/>
</dbReference>
<dbReference type="EMBL" id="FONT01000001">
    <property type="protein sequence ID" value="SFE35563.1"/>
    <property type="molecule type" value="Genomic_DNA"/>
</dbReference>
<dbReference type="RefSeq" id="WP_091656805.1">
    <property type="nucleotide sequence ID" value="NZ_FONT01000001.1"/>
</dbReference>
<dbReference type="SUPFAM" id="SSF141251">
    <property type="entry name" value="Kinase-associated protein B-like"/>
    <property type="match status" value="1"/>
</dbReference>
<dbReference type="InterPro" id="IPR038080">
    <property type="entry name" value="KapB_sf"/>
</dbReference>
<organism evidence="2 3">
    <name type="scientific">Alteribacillus iranensis</name>
    <dbReference type="NCBI Taxonomy" id="930128"/>
    <lineage>
        <taxon>Bacteria</taxon>
        <taxon>Bacillati</taxon>
        <taxon>Bacillota</taxon>
        <taxon>Bacilli</taxon>
        <taxon>Bacillales</taxon>
        <taxon>Bacillaceae</taxon>
        <taxon>Alteribacillus</taxon>
    </lineage>
</organism>
<dbReference type="Pfam" id="PF08810">
    <property type="entry name" value="KapB"/>
    <property type="match status" value="1"/>
</dbReference>
<dbReference type="GO" id="GO:0016301">
    <property type="term" value="F:kinase activity"/>
    <property type="evidence" value="ECO:0007669"/>
    <property type="project" value="UniProtKB-KW"/>
</dbReference>
<keyword evidence="2" id="KW-0808">Transferase</keyword>
<sequence length="120" mass="13798">MKKVQAPYKSGIYIGEPMEEKGDKTLIKVLAVSKHPNQGDLHHPKSTDVPLFHERKALAENEKVWVPTALAQEYEGEVPDYKASLREALDRLEEKLKNEQNEYGEKALKNIETLKQDYHL</sequence>
<keyword evidence="1" id="KW-0175">Coiled coil</keyword>
<dbReference type="Gene3D" id="2.30.30.430">
    <property type="entry name" value="Kinase associated protein B domain"/>
    <property type="match status" value="1"/>
</dbReference>
<accession>A0A1I1ZXY7</accession>
<reference evidence="2 3" key="1">
    <citation type="submission" date="2016-10" db="EMBL/GenBank/DDBJ databases">
        <authorList>
            <person name="de Groot N.N."/>
        </authorList>
    </citation>
    <scope>NUCLEOTIDE SEQUENCE [LARGE SCALE GENOMIC DNA]</scope>
    <source>
        <strain evidence="2 3">DSM 23995</strain>
    </source>
</reference>
<dbReference type="Proteomes" id="UP000199516">
    <property type="component" value="Unassembled WGS sequence"/>
</dbReference>
<protein>
    <submittedName>
        <fullName evidence="2">Kinase-associated protein B</fullName>
    </submittedName>
</protein>
<dbReference type="AlphaFoldDB" id="A0A1I1ZXY7"/>
<gene>
    <name evidence="2" type="ORF">SAMN05192532_101464</name>
</gene>
<name>A0A1I1ZXY7_9BACI</name>
<evidence type="ECO:0000313" key="3">
    <source>
        <dbReference type="Proteomes" id="UP000199516"/>
    </source>
</evidence>
<proteinExistence type="predicted"/>
<keyword evidence="3" id="KW-1185">Reference proteome</keyword>
<dbReference type="OrthoDB" id="2407789at2"/>
<keyword evidence="2" id="KW-0418">Kinase</keyword>